<feature type="compositionally biased region" description="Basic residues" evidence="1">
    <location>
        <begin position="123"/>
        <end position="134"/>
    </location>
</feature>
<dbReference type="InterPro" id="IPR008160">
    <property type="entry name" value="Collagen"/>
</dbReference>
<organism evidence="2 3">
    <name type="scientific">Streptomyces lannensis</name>
    <dbReference type="NCBI Taxonomy" id="766498"/>
    <lineage>
        <taxon>Bacteria</taxon>
        <taxon>Bacillati</taxon>
        <taxon>Actinomycetota</taxon>
        <taxon>Actinomycetes</taxon>
        <taxon>Kitasatosporales</taxon>
        <taxon>Streptomycetaceae</taxon>
        <taxon>Streptomyces</taxon>
    </lineage>
</organism>
<gene>
    <name evidence="2" type="ORF">GCM10022207_33410</name>
</gene>
<dbReference type="EMBL" id="BAAAZA010000008">
    <property type="protein sequence ID" value="GAA3866301.1"/>
    <property type="molecule type" value="Genomic_DNA"/>
</dbReference>
<sequence length="235" mass="24203">MGCVSSVKEALRRPQRDLVLGASLIVALVAQTTAIVAHQMQIDDLRGQHIDLQGHYVDSVSPGPPGPSGPPGPTGPTGLPGKDGKPGRDGRRGHEGDRGHTGRRGKDGASGQNGLTGSLIETHRKRSDRCRTGRGHQQSPTAHPKNCGPGASAGRSGGQSASPRAGIRAEEPKSTPRPVPEADGGTSGPWLHRSRTPHGDEPGGTPTTGSATAWQQPALPRPVYGSLGPLALPHT</sequence>
<feature type="compositionally biased region" description="Pro residues" evidence="1">
    <location>
        <begin position="62"/>
        <end position="74"/>
    </location>
</feature>
<feature type="region of interest" description="Disordered" evidence="1">
    <location>
        <begin position="55"/>
        <end position="235"/>
    </location>
</feature>
<evidence type="ECO:0000313" key="2">
    <source>
        <dbReference type="EMBL" id="GAA3866301.1"/>
    </source>
</evidence>
<reference evidence="3" key="1">
    <citation type="journal article" date="2019" name="Int. J. Syst. Evol. Microbiol.">
        <title>The Global Catalogue of Microorganisms (GCM) 10K type strain sequencing project: providing services to taxonomists for standard genome sequencing and annotation.</title>
        <authorList>
            <consortium name="The Broad Institute Genomics Platform"/>
            <consortium name="The Broad Institute Genome Sequencing Center for Infectious Disease"/>
            <person name="Wu L."/>
            <person name="Ma J."/>
        </authorList>
    </citation>
    <scope>NUCLEOTIDE SEQUENCE [LARGE SCALE GENOMIC DNA]</scope>
    <source>
        <strain evidence="3">JCM 16578</strain>
    </source>
</reference>
<accession>A0ABP7K5H2</accession>
<feature type="compositionally biased region" description="Low complexity" evidence="1">
    <location>
        <begin position="148"/>
        <end position="166"/>
    </location>
</feature>
<evidence type="ECO:0000313" key="3">
    <source>
        <dbReference type="Proteomes" id="UP001501563"/>
    </source>
</evidence>
<proteinExistence type="predicted"/>
<dbReference type="Pfam" id="PF01391">
    <property type="entry name" value="Collagen"/>
    <property type="match status" value="1"/>
</dbReference>
<protein>
    <submittedName>
        <fullName evidence="2">Uncharacterized protein</fullName>
    </submittedName>
</protein>
<dbReference type="Proteomes" id="UP001501563">
    <property type="component" value="Unassembled WGS sequence"/>
</dbReference>
<comment type="caution">
    <text evidence="2">The sequence shown here is derived from an EMBL/GenBank/DDBJ whole genome shotgun (WGS) entry which is preliminary data.</text>
</comment>
<name>A0ABP7K5H2_9ACTN</name>
<evidence type="ECO:0000256" key="1">
    <source>
        <dbReference type="SAM" id="MobiDB-lite"/>
    </source>
</evidence>
<feature type="compositionally biased region" description="Basic and acidic residues" evidence="1">
    <location>
        <begin position="82"/>
        <end position="107"/>
    </location>
</feature>
<keyword evidence="3" id="KW-1185">Reference proteome</keyword>